<evidence type="ECO:0000313" key="2">
    <source>
        <dbReference type="EMBL" id="KAF7545940.1"/>
    </source>
</evidence>
<proteinExistence type="predicted"/>
<dbReference type="Proteomes" id="UP000722485">
    <property type="component" value="Unassembled WGS sequence"/>
</dbReference>
<evidence type="ECO:0000313" key="3">
    <source>
        <dbReference type="Proteomes" id="UP000722485"/>
    </source>
</evidence>
<sequence>MPGIVNGNLSPRRPQEQGQQQEQQPSQTPADLYYPFHKSPLIPSTERCDADWLLAASSPTSGRRWTGPTGPTGRGARGATTTCAGC</sequence>
<name>A0A9P5H5S8_9HYPO</name>
<feature type="compositionally biased region" description="Low complexity" evidence="1">
    <location>
        <begin position="59"/>
        <end position="69"/>
    </location>
</feature>
<dbReference type="AlphaFoldDB" id="A0A9P5H5S8"/>
<feature type="region of interest" description="Disordered" evidence="1">
    <location>
        <begin position="55"/>
        <end position="86"/>
    </location>
</feature>
<feature type="compositionally biased region" description="Low complexity" evidence="1">
    <location>
        <begin position="10"/>
        <end position="27"/>
    </location>
</feature>
<keyword evidence="3" id="KW-1185">Reference proteome</keyword>
<protein>
    <submittedName>
        <fullName evidence="2">Uncharacterized protein</fullName>
    </submittedName>
</protein>
<dbReference type="EMBL" id="JAANBB010000232">
    <property type="protein sequence ID" value="KAF7545940.1"/>
    <property type="molecule type" value="Genomic_DNA"/>
</dbReference>
<evidence type="ECO:0000256" key="1">
    <source>
        <dbReference type="SAM" id="MobiDB-lite"/>
    </source>
</evidence>
<accession>A0A9P5H5S8</accession>
<comment type="caution">
    <text evidence="2">The sequence shown here is derived from an EMBL/GenBank/DDBJ whole genome shotgun (WGS) entry which is preliminary data.</text>
</comment>
<feature type="region of interest" description="Disordered" evidence="1">
    <location>
        <begin position="1"/>
        <end position="38"/>
    </location>
</feature>
<reference evidence="2" key="1">
    <citation type="submission" date="2020-03" db="EMBL/GenBank/DDBJ databases">
        <title>Draft Genome Sequence of Cylindrodendrum hubeiense.</title>
        <authorList>
            <person name="Buettner E."/>
            <person name="Kellner H."/>
        </authorList>
    </citation>
    <scope>NUCLEOTIDE SEQUENCE</scope>
    <source>
        <strain evidence="2">IHI 201604</strain>
    </source>
</reference>
<organism evidence="2 3">
    <name type="scientific">Cylindrodendrum hubeiense</name>
    <dbReference type="NCBI Taxonomy" id="595255"/>
    <lineage>
        <taxon>Eukaryota</taxon>
        <taxon>Fungi</taxon>
        <taxon>Dikarya</taxon>
        <taxon>Ascomycota</taxon>
        <taxon>Pezizomycotina</taxon>
        <taxon>Sordariomycetes</taxon>
        <taxon>Hypocreomycetidae</taxon>
        <taxon>Hypocreales</taxon>
        <taxon>Nectriaceae</taxon>
        <taxon>Cylindrodendrum</taxon>
    </lineage>
</organism>
<gene>
    <name evidence="2" type="ORF">G7Z17_g8771</name>
</gene>
<feature type="compositionally biased region" description="Low complexity" evidence="1">
    <location>
        <begin position="77"/>
        <end position="86"/>
    </location>
</feature>